<dbReference type="AlphaFoldDB" id="A0A224XD19"/>
<dbReference type="InterPro" id="IPR029058">
    <property type="entry name" value="AB_hydrolase_fold"/>
</dbReference>
<dbReference type="EMBL" id="BEDT01000004">
    <property type="protein sequence ID" value="GAX48024.1"/>
    <property type="molecule type" value="Genomic_DNA"/>
</dbReference>
<dbReference type="Proteomes" id="UP000218689">
    <property type="component" value="Unassembled WGS sequence"/>
</dbReference>
<reference evidence="2" key="1">
    <citation type="submission" date="2017-08" db="EMBL/GenBank/DDBJ databases">
        <title>Draft genome sequence of Lactococcus sp. strain Rs-Y01, isolated from the gut of the lower termite Reticulitermes speratus.</title>
        <authorList>
            <person name="Ohkuma M."/>
            <person name="Yuki M."/>
        </authorList>
    </citation>
    <scope>NUCLEOTIDE SEQUENCE [LARGE SCALE GENOMIC DNA]</scope>
    <source>
        <strain evidence="2">Rs-Y01</strain>
    </source>
</reference>
<accession>A0A224XD19</accession>
<keyword evidence="2" id="KW-1185">Reference proteome</keyword>
<evidence type="ECO:0000313" key="1">
    <source>
        <dbReference type="EMBL" id="GAX48024.1"/>
    </source>
</evidence>
<sequence length="278" mass="31064">MKKIIVVLTLITLAVAISLSMLWITTKPRRLDKKATGNYQTPTLFVHGYGGNYGSEKNMIADLSQHAGFRQVLRYNIDSKGKLSVSGHWQPDVKHPLIAVVFKDGKPNAKDLSTVLTQLKNNYKIQTFNAVGHSAGANAWVNWAVSADKENRPELQRLITIAGPFNGFMEMSEKTDETSSQLNDDGKPNMMVDSYKYLADNKAHFPKTTRVLNLFGNTGKESDGVVPVNSARALSYIVQTNAKSYTEHEITNNKAQHSQLHKHNQVVNHYLYDFLTAD</sequence>
<protein>
    <recommendedName>
        <fullName evidence="3">Alpha/beta hydrolase</fullName>
    </recommendedName>
</protein>
<dbReference type="RefSeq" id="WP_094785068.1">
    <property type="nucleotide sequence ID" value="NZ_BEDT01000004.1"/>
</dbReference>
<dbReference type="Pfam" id="PF06028">
    <property type="entry name" value="DUF915"/>
    <property type="match status" value="1"/>
</dbReference>
<gene>
    <name evidence="1" type="ORF">RsY01_1638</name>
</gene>
<dbReference type="Gene3D" id="3.40.50.1820">
    <property type="entry name" value="alpha/beta hydrolase"/>
    <property type="match status" value="1"/>
</dbReference>
<comment type="caution">
    <text evidence="1">The sequence shown here is derived from an EMBL/GenBank/DDBJ whole genome shotgun (WGS) entry which is preliminary data.</text>
</comment>
<dbReference type="OrthoDB" id="503948at2"/>
<organism evidence="1 2">
    <name type="scientific">Pseudolactococcus reticulitermitis</name>
    <dbReference type="NCBI Taxonomy" id="2025039"/>
    <lineage>
        <taxon>Bacteria</taxon>
        <taxon>Bacillati</taxon>
        <taxon>Bacillota</taxon>
        <taxon>Bacilli</taxon>
        <taxon>Lactobacillales</taxon>
        <taxon>Streptococcaceae</taxon>
        <taxon>Pseudolactococcus</taxon>
    </lineage>
</organism>
<dbReference type="SUPFAM" id="SSF53474">
    <property type="entry name" value="alpha/beta-Hydrolases"/>
    <property type="match status" value="1"/>
</dbReference>
<proteinExistence type="predicted"/>
<dbReference type="InterPro" id="IPR010315">
    <property type="entry name" value="DUF915_hydro-like"/>
</dbReference>
<evidence type="ECO:0008006" key="3">
    <source>
        <dbReference type="Google" id="ProtNLM"/>
    </source>
</evidence>
<name>A0A224XD19_9LACT</name>
<evidence type="ECO:0000313" key="2">
    <source>
        <dbReference type="Proteomes" id="UP000218689"/>
    </source>
</evidence>